<comment type="caution">
    <text evidence="1">The sequence shown here is derived from an EMBL/GenBank/DDBJ whole genome shotgun (WGS) entry which is preliminary data.</text>
</comment>
<gene>
    <name evidence="1" type="ORF">B4114_1919</name>
</gene>
<dbReference type="AlphaFoldDB" id="A0A150NCI9"/>
<dbReference type="PATRIC" id="fig|1422.17.peg.2749"/>
<evidence type="ECO:0000313" key="1">
    <source>
        <dbReference type="EMBL" id="KYD34414.1"/>
    </source>
</evidence>
<proteinExistence type="predicted"/>
<reference evidence="1 2" key="1">
    <citation type="submission" date="2016-01" db="EMBL/GenBank/DDBJ databases">
        <title>Draft Genome Sequences of Seven Thermophilic Sporeformers Isolated from Foods.</title>
        <authorList>
            <person name="Berendsen E.M."/>
            <person name="Wells-Bennik M.H."/>
            <person name="Krawcyk A.O."/>
            <person name="De Jong A."/>
            <person name="Holsappel S."/>
            <person name="Eijlander R.T."/>
            <person name="Kuipers O.P."/>
        </authorList>
    </citation>
    <scope>NUCLEOTIDE SEQUENCE [LARGE SCALE GENOMIC DNA]</scope>
    <source>
        <strain evidence="1 2">B4114</strain>
    </source>
</reference>
<sequence>MTACHAAGLIALRLCFFQGRRRLRNCLFCFWYACLRHFDEE</sequence>
<dbReference type="EMBL" id="LQYY01000052">
    <property type="protein sequence ID" value="KYD34414.1"/>
    <property type="molecule type" value="Genomic_DNA"/>
</dbReference>
<name>A0A150NCI9_GEOSE</name>
<evidence type="ECO:0000313" key="2">
    <source>
        <dbReference type="Proteomes" id="UP000075517"/>
    </source>
</evidence>
<accession>A0A150NCI9</accession>
<organism evidence="1 2">
    <name type="scientific">Geobacillus stearothermophilus</name>
    <name type="common">Bacillus stearothermophilus</name>
    <dbReference type="NCBI Taxonomy" id="1422"/>
    <lineage>
        <taxon>Bacteria</taxon>
        <taxon>Bacillati</taxon>
        <taxon>Bacillota</taxon>
        <taxon>Bacilli</taxon>
        <taxon>Bacillales</taxon>
        <taxon>Anoxybacillaceae</taxon>
        <taxon>Geobacillus</taxon>
    </lineage>
</organism>
<protein>
    <submittedName>
        <fullName evidence="1">Uncharacterized protein</fullName>
    </submittedName>
</protein>
<dbReference type="Proteomes" id="UP000075517">
    <property type="component" value="Unassembled WGS sequence"/>
</dbReference>